<evidence type="ECO:0000313" key="11">
    <source>
        <dbReference type="Proteomes" id="UP000278746"/>
    </source>
</evidence>
<reference evidence="10 11" key="1">
    <citation type="submission" date="2018-10" db="EMBL/GenBank/DDBJ databases">
        <title>Bacillus Keqinensis sp. nov., a moderately halophilic bacterium isolated from a saline-alkaline lake.</title>
        <authorList>
            <person name="Wang H."/>
        </authorList>
    </citation>
    <scope>NUCLEOTIDE SEQUENCE [LARGE SCALE GENOMIC DNA]</scope>
    <source>
        <strain evidence="10 11">KQ-3</strain>
    </source>
</reference>
<evidence type="ECO:0000256" key="2">
    <source>
        <dbReference type="ARBA" id="ARBA00005988"/>
    </source>
</evidence>
<dbReference type="AlphaFoldDB" id="A0A3M7TP44"/>
<dbReference type="GO" id="GO:0006508">
    <property type="term" value="P:proteolysis"/>
    <property type="evidence" value="ECO:0007669"/>
    <property type="project" value="UniProtKB-KW"/>
</dbReference>
<dbReference type="PANTHER" id="PTHR11705">
    <property type="entry name" value="PROTEASE FAMILY M14 CARBOXYPEPTIDASE A,B"/>
    <property type="match status" value="1"/>
</dbReference>
<dbReference type="PROSITE" id="PS52035">
    <property type="entry name" value="PEPTIDASE_M14"/>
    <property type="match status" value="1"/>
</dbReference>
<keyword evidence="8" id="KW-0732">Signal</keyword>
<dbReference type="GO" id="GO:0008270">
    <property type="term" value="F:zinc ion binding"/>
    <property type="evidence" value="ECO:0007669"/>
    <property type="project" value="InterPro"/>
</dbReference>
<dbReference type="GO" id="GO:0004181">
    <property type="term" value="F:metallocarboxypeptidase activity"/>
    <property type="evidence" value="ECO:0007669"/>
    <property type="project" value="InterPro"/>
</dbReference>
<dbReference type="Gene3D" id="3.40.630.10">
    <property type="entry name" value="Zn peptidases"/>
    <property type="match status" value="1"/>
</dbReference>
<evidence type="ECO:0000256" key="3">
    <source>
        <dbReference type="ARBA" id="ARBA00022670"/>
    </source>
</evidence>
<dbReference type="SUPFAM" id="SSF53187">
    <property type="entry name" value="Zn-dependent exopeptidases"/>
    <property type="match status" value="1"/>
</dbReference>
<dbReference type="GO" id="GO:0005615">
    <property type="term" value="C:extracellular space"/>
    <property type="evidence" value="ECO:0007669"/>
    <property type="project" value="TreeGrafter"/>
</dbReference>
<name>A0A3M7TP44_9BACI</name>
<dbReference type="PANTHER" id="PTHR11705:SF143">
    <property type="entry name" value="SLL0236 PROTEIN"/>
    <property type="match status" value="1"/>
</dbReference>
<comment type="cofactor">
    <cofactor evidence="1">
        <name>Zn(2+)</name>
        <dbReference type="ChEBI" id="CHEBI:29105"/>
    </cofactor>
</comment>
<comment type="similarity">
    <text evidence="2 7">Belongs to the peptidase M14 family.</text>
</comment>
<gene>
    <name evidence="10" type="ORF">EBO34_16400</name>
</gene>
<keyword evidence="3" id="KW-0645">Protease</keyword>
<keyword evidence="10" id="KW-0121">Carboxypeptidase</keyword>
<dbReference type="OrthoDB" id="9758209at2"/>
<evidence type="ECO:0000313" key="10">
    <source>
        <dbReference type="EMBL" id="RNA66787.1"/>
    </source>
</evidence>
<evidence type="ECO:0000256" key="6">
    <source>
        <dbReference type="ARBA" id="ARBA00023049"/>
    </source>
</evidence>
<dbReference type="SMART" id="SM00631">
    <property type="entry name" value="Zn_pept"/>
    <property type="match status" value="1"/>
</dbReference>
<evidence type="ECO:0000256" key="4">
    <source>
        <dbReference type="ARBA" id="ARBA00022801"/>
    </source>
</evidence>
<evidence type="ECO:0000259" key="9">
    <source>
        <dbReference type="PROSITE" id="PS52035"/>
    </source>
</evidence>
<feature type="domain" description="Peptidase M14" evidence="9">
    <location>
        <begin position="47"/>
        <end position="352"/>
    </location>
</feature>
<organism evidence="10 11">
    <name type="scientific">Alteribacter keqinensis</name>
    <dbReference type="NCBI Taxonomy" id="2483800"/>
    <lineage>
        <taxon>Bacteria</taxon>
        <taxon>Bacillati</taxon>
        <taxon>Bacillota</taxon>
        <taxon>Bacilli</taxon>
        <taxon>Bacillales</taxon>
        <taxon>Bacillaceae</taxon>
        <taxon>Alteribacter</taxon>
    </lineage>
</organism>
<evidence type="ECO:0000256" key="1">
    <source>
        <dbReference type="ARBA" id="ARBA00001947"/>
    </source>
</evidence>
<dbReference type="Pfam" id="PF00246">
    <property type="entry name" value="Peptidase_M14"/>
    <property type="match status" value="1"/>
</dbReference>
<feature type="signal peptide" evidence="8">
    <location>
        <begin position="1"/>
        <end position="30"/>
    </location>
</feature>
<dbReference type="Proteomes" id="UP000278746">
    <property type="component" value="Unassembled WGS sequence"/>
</dbReference>
<feature type="chain" id="PRO_5018062848" evidence="8">
    <location>
        <begin position="31"/>
        <end position="352"/>
    </location>
</feature>
<dbReference type="EMBL" id="RHIB01000003">
    <property type="protein sequence ID" value="RNA66787.1"/>
    <property type="molecule type" value="Genomic_DNA"/>
</dbReference>
<keyword evidence="11" id="KW-1185">Reference proteome</keyword>
<comment type="caution">
    <text evidence="10">The sequence shown here is derived from an EMBL/GenBank/DDBJ whole genome shotgun (WGS) entry which is preliminary data.</text>
</comment>
<dbReference type="RefSeq" id="WP_122900582.1">
    <property type="nucleotide sequence ID" value="NZ_RHIB01000003.1"/>
</dbReference>
<protein>
    <submittedName>
        <fullName evidence="10">Carboxypeptidase</fullName>
    </submittedName>
</protein>
<sequence>MNRNIMKLVFASALTLVLLLAALPFQQAGAVGNGPNINPNQSINKDRVKTYEEMSDFLYHVTDRSDRLELEVIGQSVKERDLFLVKFGNNPDNPTIVFLTQQHGNEEMITEGALHVIKNLSGNSRHVRELEEKVNVLFVPRINPDGAEGDVNFDISDYTAGGTSTRFNANEVDLNRDHNDRTQPETIALHENVLQKYDIDYLIDFHHQGTSPVLDDRYVSGSMLYPTNPGVSEETVIGSKQLGSVIYDAVTAKGWGHLAKYPGGDANTIARNGLAYEYDFSTLLFEMRGMTDNSREEAVLGQKSNGYLIKQAVVSMEAAMEAIADGSIHDADINFWDDLPYQEYRDQEEGQE</sequence>
<keyword evidence="5" id="KW-0862">Zinc</keyword>
<evidence type="ECO:0000256" key="8">
    <source>
        <dbReference type="SAM" id="SignalP"/>
    </source>
</evidence>
<keyword evidence="6" id="KW-0482">Metalloprotease</keyword>
<evidence type="ECO:0000256" key="5">
    <source>
        <dbReference type="ARBA" id="ARBA00022833"/>
    </source>
</evidence>
<dbReference type="InterPro" id="IPR000834">
    <property type="entry name" value="Peptidase_M14"/>
</dbReference>
<evidence type="ECO:0000256" key="7">
    <source>
        <dbReference type="PROSITE-ProRule" id="PRU01379"/>
    </source>
</evidence>
<accession>A0A3M7TP44</accession>
<proteinExistence type="inferred from homology"/>
<keyword evidence="4" id="KW-0378">Hydrolase</keyword>
<comment type="caution">
    <text evidence="7">Lacks conserved residue(s) required for the propagation of feature annotation.</text>
</comment>